<dbReference type="SUPFAM" id="SSF53756">
    <property type="entry name" value="UDP-Glycosyltransferase/glycogen phosphorylase"/>
    <property type="match status" value="1"/>
</dbReference>
<dbReference type="AlphaFoldDB" id="A0A0G0QS26"/>
<dbReference type="InterPro" id="IPR001296">
    <property type="entry name" value="Glyco_trans_1"/>
</dbReference>
<dbReference type="Proteomes" id="UP000034690">
    <property type="component" value="Unassembled WGS sequence"/>
</dbReference>
<evidence type="ECO:0000259" key="1">
    <source>
        <dbReference type="Pfam" id="PF00534"/>
    </source>
</evidence>
<name>A0A0G0QS26_9BACT</name>
<evidence type="ECO:0000313" key="3">
    <source>
        <dbReference type="Proteomes" id="UP000034690"/>
    </source>
</evidence>
<comment type="caution">
    <text evidence="2">The sequence shown here is derived from an EMBL/GenBank/DDBJ whole genome shotgun (WGS) entry which is preliminary data.</text>
</comment>
<dbReference type="Pfam" id="PF00534">
    <property type="entry name" value="Glycos_transf_1"/>
    <property type="match status" value="1"/>
</dbReference>
<dbReference type="PANTHER" id="PTHR45947:SF3">
    <property type="entry name" value="SULFOQUINOVOSYL TRANSFERASE SQD2"/>
    <property type="match status" value="1"/>
</dbReference>
<dbReference type="Gene3D" id="3.40.50.2000">
    <property type="entry name" value="Glycogen Phosphorylase B"/>
    <property type="match status" value="1"/>
</dbReference>
<dbReference type="EMBL" id="LBWQ01000023">
    <property type="protein sequence ID" value="KKR13165.1"/>
    <property type="molecule type" value="Genomic_DNA"/>
</dbReference>
<feature type="domain" description="Glycosyl transferase family 1" evidence="1">
    <location>
        <begin position="33"/>
        <end position="186"/>
    </location>
</feature>
<dbReference type="PANTHER" id="PTHR45947">
    <property type="entry name" value="SULFOQUINOVOSYL TRANSFERASE SQD2"/>
    <property type="match status" value="1"/>
</dbReference>
<feature type="non-terminal residue" evidence="2">
    <location>
        <position position="1"/>
    </location>
</feature>
<dbReference type="InterPro" id="IPR050194">
    <property type="entry name" value="Glycosyltransferase_grp1"/>
</dbReference>
<keyword evidence="2" id="KW-0808">Transferase</keyword>
<accession>A0A0G0QS26</accession>
<proteinExistence type="predicted"/>
<organism evidence="2 3">
    <name type="scientific">Candidatus Woesebacteria bacterium GW2011_GWA1_39_21b</name>
    <dbReference type="NCBI Taxonomy" id="1618551"/>
    <lineage>
        <taxon>Bacteria</taxon>
        <taxon>Candidatus Woeseibacteriota</taxon>
    </lineage>
</organism>
<dbReference type="PATRIC" id="fig|1618551.3.peg.965"/>
<sequence length="206" mass="23806">VKFQTPKPRLRGHDYGYPDIAYQSISDVDYVVKSGEKREKKFYLIVSRLVRYKKVDLAIEAFNELGFPLVVVGTGSEEKKFKSKYKFKKNIIFKGFVTDEELVDLYKGAKAFVFPQEEDFGIAAVESQAAGTPVIAYKKGGSLDTVIDGKTGVFFEKQNKESLIKAVKRFEKMKFDRDVLIKNAERFSKERFKKEFKKIVEKHMNR</sequence>
<evidence type="ECO:0000313" key="2">
    <source>
        <dbReference type="EMBL" id="KKR13165.1"/>
    </source>
</evidence>
<reference evidence="2 3" key="1">
    <citation type="journal article" date="2015" name="Nature">
        <title>rRNA introns, odd ribosomes, and small enigmatic genomes across a large radiation of phyla.</title>
        <authorList>
            <person name="Brown C.T."/>
            <person name="Hug L.A."/>
            <person name="Thomas B.C."/>
            <person name="Sharon I."/>
            <person name="Castelle C.J."/>
            <person name="Singh A."/>
            <person name="Wilkins M.J."/>
            <person name="Williams K.H."/>
            <person name="Banfield J.F."/>
        </authorList>
    </citation>
    <scope>NUCLEOTIDE SEQUENCE [LARGE SCALE GENOMIC DNA]</scope>
</reference>
<gene>
    <name evidence="2" type="ORF">UT40_C0023G0031</name>
</gene>
<dbReference type="GO" id="GO:0016757">
    <property type="term" value="F:glycosyltransferase activity"/>
    <property type="evidence" value="ECO:0007669"/>
    <property type="project" value="InterPro"/>
</dbReference>
<protein>
    <submittedName>
        <fullName evidence="2">Glycosyl transferase, group 1</fullName>
    </submittedName>
</protein>